<evidence type="ECO:0000256" key="1">
    <source>
        <dbReference type="SAM" id="MobiDB-lite"/>
    </source>
</evidence>
<evidence type="ECO:0000313" key="3">
    <source>
        <dbReference type="Proteomes" id="UP001346869"/>
    </source>
</evidence>
<dbReference type="Proteomes" id="UP001346869">
    <property type="component" value="Unassembled WGS sequence"/>
</dbReference>
<protein>
    <submittedName>
        <fullName evidence="2">Uncharacterized protein</fullName>
    </submittedName>
</protein>
<evidence type="ECO:0000313" key="2">
    <source>
        <dbReference type="EMBL" id="KAK5850719.1"/>
    </source>
</evidence>
<dbReference type="EMBL" id="JAUZQC010000022">
    <property type="protein sequence ID" value="KAK5850719.1"/>
    <property type="molecule type" value="Genomic_DNA"/>
</dbReference>
<reference evidence="2 3" key="2">
    <citation type="journal article" date="2023" name="Mol. Biol. Evol.">
        <title>Genomics of Secondarily Temperate Adaptation in the Only Non-Antarctic Icefish.</title>
        <authorList>
            <person name="Rivera-Colon A.G."/>
            <person name="Rayamajhi N."/>
            <person name="Minhas B.F."/>
            <person name="Madrigal G."/>
            <person name="Bilyk K.T."/>
            <person name="Yoon V."/>
            <person name="Hune M."/>
            <person name="Gregory S."/>
            <person name="Cheng C.H.C."/>
            <person name="Catchen J.M."/>
        </authorList>
    </citation>
    <scope>NUCLEOTIDE SEQUENCE [LARGE SCALE GENOMIC DNA]</scope>
    <source>
        <strain evidence="2">JMC-PN-2008</strain>
    </source>
</reference>
<feature type="compositionally biased region" description="Basic and acidic residues" evidence="1">
    <location>
        <begin position="100"/>
        <end position="113"/>
    </location>
</feature>
<organism evidence="2 3">
    <name type="scientific">Eleginops maclovinus</name>
    <name type="common">Patagonian blennie</name>
    <name type="synonym">Eleginus maclovinus</name>
    <dbReference type="NCBI Taxonomy" id="56733"/>
    <lineage>
        <taxon>Eukaryota</taxon>
        <taxon>Metazoa</taxon>
        <taxon>Chordata</taxon>
        <taxon>Craniata</taxon>
        <taxon>Vertebrata</taxon>
        <taxon>Euteleostomi</taxon>
        <taxon>Actinopterygii</taxon>
        <taxon>Neopterygii</taxon>
        <taxon>Teleostei</taxon>
        <taxon>Neoteleostei</taxon>
        <taxon>Acanthomorphata</taxon>
        <taxon>Eupercaria</taxon>
        <taxon>Perciformes</taxon>
        <taxon>Notothenioidei</taxon>
        <taxon>Eleginopidae</taxon>
        <taxon>Eleginops</taxon>
    </lineage>
</organism>
<name>A0AAN7WYM8_ELEMC</name>
<proteinExistence type="predicted"/>
<gene>
    <name evidence="2" type="ORF">PBY51_001571</name>
</gene>
<comment type="caution">
    <text evidence="2">The sequence shown here is derived from an EMBL/GenBank/DDBJ whole genome shotgun (WGS) entry which is preliminary data.</text>
</comment>
<accession>A0AAN7WYM8</accession>
<feature type="region of interest" description="Disordered" evidence="1">
    <location>
        <begin position="78"/>
        <end position="113"/>
    </location>
</feature>
<sequence>MLAAPPAPLHVLKVKQLLQLNLHQQGHLCLCSWIKEPPRCKGQGPGDRAPHGLNGGLPVAPKGWAASVGLTQVRWPLHRPHTHCRSKGQPPGPEEPTVDVQHEEVNMPVSSDR</sequence>
<keyword evidence="3" id="KW-1185">Reference proteome</keyword>
<reference evidence="2 3" key="1">
    <citation type="journal article" date="2023" name="Genes (Basel)">
        <title>Chromosome-Level Genome Assembly and Circadian Gene Repertoire of the Patagonia Blennie Eleginops maclovinus-The Closest Ancestral Proxy of Antarctic Cryonotothenioids.</title>
        <authorList>
            <person name="Cheng C.C."/>
            <person name="Rivera-Colon A.G."/>
            <person name="Minhas B.F."/>
            <person name="Wilson L."/>
            <person name="Rayamajhi N."/>
            <person name="Vargas-Chacoff L."/>
            <person name="Catchen J.M."/>
        </authorList>
    </citation>
    <scope>NUCLEOTIDE SEQUENCE [LARGE SCALE GENOMIC DNA]</scope>
    <source>
        <strain evidence="2">JMC-PN-2008</strain>
    </source>
</reference>
<dbReference type="AlphaFoldDB" id="A0AAN7WYM8"/>